<dbReference type="Proteomes" id="UP000066376">
    <property type="component" value="Chromosome"/>
</dbReference>
<proteinExistence type="predicted"/>
<evidence type="ECO:0000313" key="1">
    <source>
        <dbReference type="EMBL" id="AMK14566.1"/>
    </source>
</evidence>
<gene>
    <name evidence="1" type="ORF">YLM1_0006</name>
</gene>
<keyword evidence="2" id="KW-1185">Reference proteome</keyword>
<evidence type="ECO:0000313" key="2">
    <source>
        <dbReference type="Proteomes" id="UP000066376"/>
    </source>
</evidence>
<accession>A0A126QXK0</accession>
<reference evidence="2" key="2">
    <citation type="submission" date="2016-02" db="EMBL/GenBank/DDBJ databases">
        <title>The draft genome sequence of the rumen methanogen Methanobrevibacter olleyae YLM1.</title>
        <authorList>
            <consortium name="New Zealand Agricultural Greenhouse Gas Research Centre/Pastoral Greenhouse Gas Research Consortium"/>
            <person name="Kelly W.J."/>
            <person name="Li D."/>
            <person name="Lambie S.C."/>
            <person name="Attwood G.T."/>
            <person name="Altermann E."/>
            <person name="Leahy S.C."/>
        </authorList>
    </citation>
    <scope>NUCLEOTIDE SEQUENCE [LARGE SCALE GENOMIC DNA]</scope>
    <source>
        <strain evidence="2">YLM1</strain>
    </source>
</reference>
<sequence length="127" mass="15008">MTSSYHPEQFEIKYNDNYNGTKSIKLLNTTLLVNNPNPELIDINKINEEKWIEFWENLEKIGLWDLEEEYQGCTLEGGFTWSVRIQYKSKDIISYGVNIEPKIVMGDKIYSILEELYKSIEELISFE</sequence>
<reference evidence="1 2" key="1">
    <citation type="journal article" date="2016" name="Genome Announc.">
        <title>Draft Genome Sequence of the Rumen Methanogen Methanobrevibacter olleyae YLM1.</title>
        <authorList>
            <person name="Kelly W.J."/>
            <person name="Li D."/>
            <person name="Lambie S.C."/>
            <person name="Cox F."/>
            <person name="Attwood G.T."/>
            <person name="Altermann E."/>
            <person name="Leahy S.C."/>
        </authorList>
    </citation>
    <scope>NUCLEOTIDE SEQUENCE [LARGE SCALE GENOMIC DNA]</scope>
    <source>
        <strain evidence="1 2">YLM1</strain>
    </source>
</reference>
<dbReference type="AlphaFoldDB" id="A0A126QXK0"/>
<dbReference type="RefSeq" id="WP_067145086.1">
    <property type="nucleotide sequence ID" value="NZ_CP014265.1"/>
</dbReference>
<dbReference type="PATRIC" id="fig|294671.3.peg.6"/>
<dbReference type="EMBL" id="CP014265">
    <property type="protein sequence ID" value="AMK14566.1"/>
    <property type="molecule type" value="Genomic_DNA"/>
</dbReference>
<dbReference type="GeneID" id="28488303"/>
<dbReference type="KEGG" id="mol:YLM1_0006"/>
<organism evidence="1 2">
    <name type="scientific">Methanobrevibacter olleyae</name>
    <dbReference type="NCBI Taxonomy" id="294671"/>
    <lineage>
        <taxon>Archaea</taxon>
        <taxon>Methanobacteriati</taxon>
        <taxon>Methanobacteriota</taxon>
        <taxon>Methanomada group</taxon>
        <taxon>Methanobacteria</taxon>
        <taxon>Methanobacteriales</taxon>
        <taxon>Methanobacteriaceae</taxon>
        <taxon>Methanobrevibacter</taxon>
    </lineage>
</organism>
<name>A0A126QXK0_METOL</name>
<protein>
    <submittedName>
        <fullName evidence="1">Uncharacterized protein</fullName>
    </submittedName>
</protein>